<comment type="caution">
    <text evidence="18">The sequence shown here is derived from an EMBL/GenBank/DDBJ whole genome shotgun (WGS) entry which is preliminary data.</text>
</comment>
<keyword evidence="9" id="KW-0333">Golgi apparatus</keyword>
<keyword evidence="19" id="KW-1185">Reference proteome</keyword>
<evidence type="ECO:0000256" key="6">
    <source>
        <dbReference type="ARBA" id="ARBA00022692"/>
    </source>
</evidence>
<keyword evidence="5" id="KW-0808">Transferase</keyword>
<evidence type="ECO:0000256" key="1">
    <source>
        <dbReference type="ARBA" id="ARBA00004447"/>
    </source>
</evidence>
<accession>A0A553P0P3</accession>
<keyword evidence="8" id="KW-1133">Transmembrane helix</keyword>
<keyword evidence="4" id="KW-0328">Glycosyltransferase</keyword>
<comment type="similarity">
    <text evidence="2">Belongs to the glycosyltransferase 29 family.</text>
</comment>
<evidence type="ECO:0000256" key="4">
    <source>
        <dbReference type="ARBA" id="ARBA00022676"/>
    </source>
</evidence>
<evidence type="ECO:0000256" key="3">
    <source>
        <dbReference type="ARBA" id="ARBA00020782"/>
    </source>
</evidence>
<evidence type="ECO:0000256" key="11">
    <source>
        <dbReference type="ARBA" id="ARBA00023157"/>
    </source>
</evidence>
<evidence type="ECO:0000256" key="10">
    <source>
        <dbReference type="ARBA" id="ARBA00023136"/>
    </source>
</evidence>
<evidence type="ECO:0000256" key="17">
    <source>
        <dbReference type="ARBA" id="ARBA00034329"/>
    </source>
</evidence>
<organism evidence="18 19">
    <name type="scientific">Danionella cerebrum</name>
    <dbReference type="NCBI Taxonomy" id="2873325"/>
    <lineage>
        <taxon>Eukaryota</taxon>
        <taxon>Metazoa</taxon>
        <taxon>Chordata</taxon>
        <taxon>Craniata</taxon>
        <taxon>Vertebrata</taxon>
        <taxon>Euteleostomi</taxon>
        <taxon>Actinopterygii</taxon>
        <taxon>Neopterygii</taxon>
        <taxon>Teleostei</taxon>
        <taxon>Ostariophysi</taxon>
        <taxon>Cypriniformes</taxon>
        <taxon>Danionidae</taxon>
        <taxon>Danioninae</taxon>
        <taxon>Danionella</taxon>
    </lineage>
</organism>
<keyword evidence="11" id="KW-1015">Disulfide bond</keyword>
<keyword evidence="12" id="KW-0325">Glycoprotein</keyword>
<comment type="catalytic activity">
    <reaction evidence="16">
        <text>a beta-D-galactoside + CMP-N-acetyl-beta-neuraminate = an N-acetyl-alpha-neuraminyl-(2-&gt;6)-beta-D-galactosyl derivative + CMP + H(+)</text>
        <dbReference type="Rhea" id="RHEA:52104"/>
        <dbReference type="ChEBI" id="CHEBI:15378"/>
        <dbReference type="ChEBI" id="CHEBI:28034"/>
        <dbReference type="ChEBI" id="CHEBI:57812"/>
        <dbReference type="ChEBI" id="CHEBI:60377"/>
        <dbReference type="ChEBI" id="CHEBI:136398"/>
        <dbReference type="EC" id="2.4.3.1"/>
    </reaction>
</comment>
<reference evidence="18 19" key="1">
    <citation type="journal article" date="2019" name="Sci. Data">
        <title>Hybrid genome assembly and annotation of Danionella translucida.</title>
        <authorList>
            <person name="Kadobianskyi M."/>
            <person name="Schulze L."/>
            <person name="Schuelke M."/>
            <person name="Judkewitz B."/>
        </authorList>
    </citation>
    <scope>NUCLEOTIDE SEQUENCE [LARGE SCALE GENOMIC DNA]</scope>
    <source>
        <strain evidence="18 19">Bolton</strain>
    </source>
</reference>
<proteinExistence type="inferred from homology"/>
<evidence type="ECO:0000313" key="19">
    <source>
        <dbReference type="Proteomes" id="UP000316079"/>
    </source>
</evidence>
<evidence type="ECO:0000256" key="5">
    <source>
        <dbReference type="ARBA" id="ARBA00022679"/>
    </source>
</evidence>
<dbReference type="OrthoDB" id="10264956at2759"/>
<gene>
    <name evidence="18" type="ORF">DNTS_035736</name>
</gene>
<dbReference type="PANTHER" id="PTHR46059:SF3">
    <property type="entry name" value="BETA-GALACTOSIDE ALPHA-2,6-SIALYLTRANSFERASE 2"/>
    <property type="match status" value="1"/>
</dbReference>
<name>A0A553P0P3_9TELE</name>
<keyword evidence="6" id="KW-0812">Transmembrane</keyword>
<protein>
    <recommendedName>
        <fullName evidence="3">Beta-galactoside alpha-2,6-sialyltransferase 2</fullName>
        <ecNumber evidence="17">2.4.3.1</ecNumber>
    </recommendedName>
    <alternativeName>
        <fullName evidence="14">CMP-N-acetylneuraminate-beta-galactosamide-alpha-2,6-sialyltransferase 2</fullName>
    </alternativeName>
    <alternativeName>
        <fullName evidence="13">ST6Gal II</fullName>
    </alternativeName>
    <alternativeName>
        <fullName evidence="15">Sialyltransferase 2</fullName>
    </alternativeName>
</protein>
<evidence type="ECO:0000256" key="7">
    <source>
        <dbReference type="ARBA" id="ARBA00022968"/>
    </source>
</evidence>
<dbReference type="GO" id="GO:0032580">
    <property type="term" value="C:Golgi cisterna membrane"/>
    <property type="evidence" value="ECO:0007669"/>
    <property type="project" value="UniProtKB-SubCell"/>
</dbReference>
<keyword evidence="7" id="KW-0735">Signal-anchor</keyword>
<dbReference type="EMBL" id="SRMA01026769">
    <property type="protein sequence ID" value="TRY71248.1"/>
    <property type="molecule type" value="Genomic_DNA"/>
</dbReference>
<dbReference type="STRING" id="623744.A0A553P0P3"/>
<dbReference type="PANTHER" id="PTHR46059">
    <property type="entry name" value="BETA-GALACTOSIDE ALPHA-2,6-SIALYLTRANSFERASE"/>
    <property type="match status" value="1"/>
</dbReference>
<evidence type="ECO:0000256" key="12">
    <source>
        <dbReference type="ARBA" id="ARBA00023180"/>
    </source>
</evidence>
<dbReference type="Gene3D" id="3.90.1480.20">
    <property type="entry name" value="Glycosyl transferase family 29"/>
    <property type="match status" value="3"/>
</dbReference>
<keyword evidence="10" id="KW-0472">Membrane</keyword>
<sequence length="505" mass="56976">MDDAPSEHHHDSFNRFLLFVSLHIILRSFRVVVSEHRRSLRQRALFTETNSCFSMRRGSWASDSQFHQTGSFGPPHDTEDSHDAVLRFNSAPTAGYERDVGNKTTIRIINSQILANPKHQFNTSLLYKNVTLVAWDPAPYTLNLDKYFTHNSISDVPTPIMHRARCGSFSGDGIICNVCVPAAYTPMIQSEELDHVYCTSSGNRGEKRDKRPACLVPESQLDRRAFNYTSVKGKWCWPWKGQKWYSNPDYNLFTPYMEYRMQFPSQPFYILHPKYIWQLWDVIQANNLENIQPNPPSSGFIGYLLAAIKQTCTSSVLLPDLLRAGVKDPPPSVAVMQLYAVPQTSTDEMHRGIAPGVPPVIGHRSRRAGKSSIQRFSLAFAPAPRASRGVTAAVVGVGISSAGAKMLSAEGRFALSLECCSRGCILLMMSLCEEVHVYEYIPSMRQTDLCHYHERYYDAACTLGAYHPLLYEKMLIQRMNTGSEEDLKHKGKAILPGFSKIHCEL</sequence>
<dbReference type="GO" id="GO:0003835">
    <property type="term" value="F:beta-galactoside alpha-2,6-sialyltransferase activity"/>
    <property type="evidence" value="ECO:0007669"/>
    <property type="project" value="UniProtKB-EC"/>
</dbReference>
<dbReference type="GO" id="GO:0097503">
    <property type="term" value="P:sialylation"/>
    <property type="evidence" value="ECO:0007669"/>
    <property type="project" value="TreeGrafter"/>
</dbReference>
<evidence type="ECO:0000256" key="2">
    <source>
        <dbReference type="ARBA" id="ARBA00006003"/>
    </source>
</evidence>
<dbReference type="AlphaFoldDB" id="A0A553P0P3"/>
<evidence type="ECO:0000256" key="13">
    <source>
        <dbReference type="ARBA" id="ARBA00030410"/>
    </source>
</evidence>
<dbReference type="InterPro" id="IPR001675">
    <property type="entry name" value="Glyco_trans_29"/>
</dbReference>
<dbReference type="InterPro" id="IPR038578">
    <property type="entry name" value="GT29-like_sf"/>
</dbReference>
<evidence type="ECO:0000256" key="16">
    <source>
        <dbReference type="ARBA" id="ARBA00034249"/>
    </source>
</evidence>
<dbReference type="EC" id="2.4.3.1" evidence="17"/>
<evidence type="ECO:0000256" key="9">
    <source>
        <dbReference type="ARBA" id="ARBA00023034"/>
    </source>
</evidence>
<evidence type="ECO:0000256" key="14">
    <source>
        <dbReference type="ARBA" id="ARBA00030509"/>
    </source>
</evidence>
<evidence type="ECO:0000313" key="18">
    <source>
        <dbReference type="EMBL" id="TRY71248.1"/>
    </source>
</evidence>
<evidence type="ECO:0000256" key="8">
    <source>
        <dbReference type="ARBA" id="ARBA00022989"/>
    </source>
</evidence>
<evidence type="ECO:0000256" key="15">
    <source>
        <dbReference type="ARBA" id="ARBA00032076"/>
    </source>
</evidence>
<dbReference type="Proteomes" id="UP000316079">
    <property type="component" value="Unassembled WGS sequence"/>
</dbReference>
<comment type="subcellular location">
    <subcellularLocation>
        <location evidence="1">Golgi apparatus</location>
        <location evidence="1">Golgi stack membrane</location>
        <topology evidence="1">Single-pass type II membrane protein</topology>
    </subcellularLocation>
</comment>
<dbReference type="Pfam" id="PF00777">
    <property type="entry name" value="Glyco_transf_29"/>
    <property type="match status" value="1"/>
</dbReference>